<dbReference type="AlphaFoldDB" id="A0A1F7W914"/>
<dbReference type="Proteomes" id="UP000177331">
    <property type="component" value="Unassembled WGS sequence"/>
</dbReference>
<organism evidence="1 2">
    <name type="scientific">Candidatus Uhrbacteria bacterium RIFOXYB2_FULL_45_11</name>
    <dbReference type="NCBI Taxonomy" id="1802421"/>
    <lineage>
        <taxon>Bacteria</taxon>
        <taxon>Candidatus Uhriibacteriota</taxon>
    </lineage>
</organism>
<gene>
    <name evidence="1" type="ORF">A2318_00195</name>
</gene>
<evidence type="ECO:0000313" key="2">
    <source>
        <dbReference type="Proteomes" id="UP000177331"/>
    </source>
</evidence>
<name>A0A1F7W914_9BACT</name>
<dbReference type="EMBL" id="MGFD01000012">
    <property type="protein sequence ID" value="OGL99301.1"/>
    <property type="molecule type" value="Genomic_DNA"/>
</dbReference>
<evidence type="ECO:0000313" key="1">
    <source>
        <dbReference type="EMBL" id="OGL99301.1"/>
    </source>
</evidence>
<comment type="caution">
    <text evidence="1">The sequence shown here is derived from an EMBL/GenBank/DDBJ whole genome shotgun (WGS) entry which is preliminary data.</text>
</comment>
<protein>
    <submittedName>
        <fullName evidence="1">Uncharacterized protein</fullName>
    </submittedName>
</protein>
<accession>A0A1F7W914</accession>
<dbReference type="STRING" id="1802421.A2318_00195"/>
<reference evidence="1 2" key="1">
    <citation type="journal article" date="2016" name="Nat. Commun.">
        <title>Thousands of microbial genomes shed light on interconnected biogeochemical processes in an aquifer system.</title>
        <authorList>
            <person name="Anantharaman K."/>
            <person name="Brown C.T."/>
            <person name="Hug L.A."/>
            <person name="Sharon I."/>
            <person name="Castelle C.J."/>
            <person name="Probst A.J."/>
            <person name="Thomas B.C."/>
            <person name="Singh A."/>
            <person name="Wilkins M.J."/>
            <person name="Karaoz U."/>
            <person name="Brodie E.L."/>
            <person name="Williams K.H."/>
            <person name="Hubbard S.S."/>
            <person name="Banfield J.F."/>
        </authorList>
    </citation>
    <scope>NUCLEOTIDE SEQUENCE [LARGE SCALE GENOMIC DNA]</scope>
</reference>
<sequence length="70" mass="8127">MPQSFPGRKRNFVSAKKAIRQSGVPLHATWSQRQQRLHAERLLAEKIRFEELIAECKRKNAELCNQGLII</sequence>
<proteinExistence type="predicted"/>